<dbReference type="AlphaFoldDB" id="A0A8J8VY72"/>
<proteinExistence type="predicted"/>
<feature type="region of interest" description="Disordered" evidence="1">
    <location>
        <begin position="1"/>
        <end position="24"/>
    </location>
</feature>
<gene>
    <name evidence="2" type="ORF">PECM_008871</name>
</gene>
<dbReference type="InterPro" id="IPR025212">
    <property type="entry name" value="CAD_CENP-Q"/>
</dbReference>
<dbReference type="OrthoDB" id="2420947at2759"/>
<dbReference type="EMBL" id="WIWV01000097">
    <property type="protein sequence ID" value="KAF7714053.1"/>
    <property type="molecule type" value="Genomic_DNA"/>
</dbReference>
<dbReference type="Proteomes" id="UP000631181">
    <property type="component" value="Unassembled WGS sequence"/>
</dbReference>
<evidence type="ECO:0000256" key="1">
    <source>
        <dbReference type="SAM" id="MobiDB-lite"/>
    </source>
</evidence>
<accession>A0A8J8VY72</accession>
<feature type="compositionally biased region" description="Polar residues" evidence="1">
    <location>
        <begin position="10"/>
        <end position="19"/>
    </location>
</feature>
<evidence type="ECO:0000313" key="2">
    <source>
        <dbReference type="EMBL" id="KAF7714053.1"/>
    </source>
</evidence>
<comment type="caution">
    <text evidence="2">The sequence shown here is derived from an EMBL/GenBank/DDBJ whole genome shotgun (WGS) entry which is preliminary data.</text>
</comment>
<reference evidence="2" key="1">
    <citation type="journal article" date="2020" name="Front. Microbiol.">
        <title>Gene regulatory networks of Penicillium echinulatum 2HH and Penicillium oxalicum 114-2 inferred by a computational biology approach.</title>
        <authorList>
            <person name="Lenz A.R."/>
            <person name="Galan-Vasquez E."/>
            <person name="Balbinot E."/>
            <person name="De Abreu F.P."/>
            <person name="De Oliveira N.S."/>
            <person name="Da Rosa L.O."/>
            <person name="De Avila E Silva S."/>
            <person name="Camassola M."/>
            <person name="Dillon A.J.P."/>
            <person name="Perez-Rueda E."/>
        </authorList>
    </citation>
    <scope>NUCLEOTIDE SEQUENCE</scope>
    <source>
        <strain evidence="2">S1M29</strain>
    </source>
</reference>
<feature type="region of interest" description="Disordered" evidence="1">
    <location>
        <begin position="147"/>
        <end position="173"/>
    </location>
</feature>
<evidence type="ECO:0008006" key="4">
    <source>
        <dbReference type="Google" id="ProtNLM"/>
    </source>
</evidence>
<name>A0A8J8VY72_9EURO</name>
<keyword evidence="3" id="KW-1185">Reference proteome</keyword>
<evidence type="ECO:0000313" key="3">
    <source>
        <dbReference type="Proteomes" id="UP000631181"/>
    </source>
</evidence>
<protein>
    <recommendedName>
        <fullName evidence="4">Kinetochore protein fta7</fullName>
    </recommendedName>
</protein>
<dbReference type="Pfam" id="PF13094">
    <property type="entry name" value="CENP-Q"/>
    <property type="match status" value="1"/>
</dbReference>
<organism evidence="2 3">
    <name type="scientific">Penicillium ucsense</name>
    <dbReference type="NCBI Taxonomy" id="2839758"/>
    <lineage>
        <taxon>Eukaryota</taxon>
        <taxon>Fungi</taxon>
        <taxon>Dikarya</taxon>
        <taxon>Ascomycota</taxon>
        <taxon>Pezizomycotina</taxon>
        <taxon>Eurotiomycetes</taxon>
        <taxon>Eurotiomycetidae</taxon>
        <taxon>Eurotiales</taxon>
        <taxon>Aspergillaceae</taxon>
        <taxon>Penicillium</taxon>
    </lineage>
</organism>
<sequence length="258" mass="29455">MPSKRKHSSVENVNDGNTENEQKRFAYLKSSVRRINENTIKSKWTTLPEPVQEKVRDLFLALERPVIVRQQNERKRIEAQSAVRAVVNNLSKRLPRMPFPPITKDSNFDYESAIDEHRSLEASLATMKDSADLLRAEIAKEESLLEQEKRSLQEMERNAKGAEAERKRSLKKEHSVLRQLDNLQRPSFEESAQFAVVNHAQNSVTLDELDGDPDVHKLMLQLQGHLQSMQTNTAPLDGLSDAIMRSQAALDLLFTSND</sequence>